<reference evidence="3" key="1">
    <citation type="submission" date="2016-10" db="EMBL/GenBank/DDBJ databases">
        <authorList>
            <person name="Varghese N."/>
            <person name="Submissions S."/>
        </authorList>
    </citation>
    <scope>NUCLEOTIDE SEQUENCE [LARGE SCALE GENOMIC DNA]</scope>
    <source>
        <strain evidence="3">CGMCC 4.3525</strain>
    </source>
</reference>
<evidence type="ECO:0000313" key="2">
    <source>
        <dbReference type="EMBL" id="SES28593.1"/>
    </source>
</evidence>
<dbReference type="EMBL" id="FOFR01000030">
    <property type="protein sequence ID" value="SES28593.1"/>
    <property type="molecule type" value="Genomic_DNA"/>
</dbReference>
<name>A0A1H9W548_9PSEU</name>
<organism evidence="2 3">
    <name type="scientific">Lentzea xinjiangensis</name>
    <dbReference type="NCBI Taxonomy" id="402600"/>
    <lineage>
        <taxon>Bacteria</taxon>
        <taxon>Bacillati</taxon>
        <taxon>Actinomycetota</taxon>
        <taxon>Actinomycetes</taxon>
        <taxon>Pseudonocardiales</taxon>
        <taxon>Pseudonocardiaceae</taxon>
        <taxon>Lentzea</taxon>
    </lineage>
</organism>
<gene>
    <name evidence="2" type="ORF">SAMN05216188_13062</name>
</gene>
<feature type="chain" id="PRO_5011663576" evidence="1">
    <location>
        <begin position="29"/>
        <end position="80"/>
    </location>
</feature>
<keyword evidence="1" id="KW-0732">Signal</keyword>
<keyword evidence="3" id="KW-1185">Reference proteome</keyword>
<dbReference type="AlphaFoldDB" id="A0A1H9W548"/>
<dbReference type="OrthoDB" id="3708942at2"/>
<sequence length="80" mass="7914">MRRTMRTVPAAVALAAAAVVGVAGPAMAQPGPEPAEISVVQCLVGGGLPVPISGSAPDKLTCLGGHYNGRPVTMPQQPGN</sequence>
<evidence type="ECO:0000313" key="3">
    <source>
        <dbReference type="Proteomes" id="UP000199352"/>
    </source>
</evidence>
<evidence type="ECO:0000256" key="1">
    <source>
        <dbReference type="SAM" id="SignalP"/>
    </source>
</evidence>
<proteinExistence type="predicted"/>
<protein>
    <submittedName>
        <fullName evidence="2">Uncharacterized protein</fullName>
    </submittedName>
</protein>
<accession>A0A1H9W548</accession>
<feature type="signal peptide" evidence="1">
    <location>
        <begin position="1"/>
        <end position="28"/>
    </location>
</feature>
<dbReference type="RefSeq" id="WP_143116447.1">
    <property type="nucleotide sequence ID" value="NZ_FOFR01000030.1"/>
</dbReference>
<dbReference type="Proteomes" id="UP000199352">
    <property type="component" value="Unassembled WGS sequence"/>
</dbReference>